<evidence type="ECO:0000313" key="2">
    <source>
        <dbReference type="EMBL" id="EFU30187.1"/>
    </source>
</evidence>
<gene>
    <name evidence="2" type="ORF">HMPREF6485_1466</name>
</gene>
<dbReference type="HOGENOM" id="CLU_3064724_0_0_10"/>
<feature type="compositionally biased region" description="Basic residues" evidence="1">
    <location>
        <begin position="29"/>
        <end position="38"/>
    </location>
</feature>
<feature type="region of interest" description="Disordered" evidence="1">
    <location>
        <begin position="1"/>
        <end position="53"/>
    </location>
</feature>
<dbReference type="EMBL" id="AEPD01000028">
    <property type="protein sequence ID" value="EFU30187.1"/>
    <property type="molecule type" value="Genomic_DNA"/>
</dbReference>
<protein>
    <submittedName>
        <fullName evidence="2">Uncharacterized protein</fullName>
    </submittedName>
</protein>
<evidence type="ECO:0000313" key="3">
    <source>
        <dbReference type="Proteomes" id="UP000003112"/>
    </source>
</evidence>
<accession>E6K7N4</accession>
<sequence length="53" mass="5703">MSGQDFTTDSSAKKNEKGMSFGPHDVAKKPHLKAHSGRTRTQNGPFCSAILAE</sequence>
<reference evidence="2 3" key="1">
    <citation type="submission" date="2010-10" db="EMBL/GenBank/DDBJ databases">
        <authorList>
            <person name="Muzny D."/>
            <person name="Qin X."/>
            <person name="Deng J."/>
            <person name="Jiang H."/>
            <person name="Liu Y."/>
            <person name="Qu J."/>
            <person name="Song X.-Z."/>
            <person name="Zhang L."/>
            <person name="Thornton R."/>
            <person name="Coyle M."/>
            <person name="Francisco L."/>
            <person name="Jackson L."/>
            <person name="Javaid M."/>
            <person name="Korchina V."/>
            <person name="Kovar C."/>
            <person name="Mata R."/>
            <person name="Mathew T."/>
            <person name="Ngo R."/>
            <person name="Nguyen L."/>
            <person name="Nguyen N."/>
            <person name="Okwuonu G."/>
            <person name="Ongeri F."/>
            <person name="Pham C."/>
            <person name="Simmons D."/>
            <person name="Wilczek-Boney K."/>
            <person name="Hale W."/>
            <person name="Jakkamsetti A."/>
            <person name="Pham P."/>
            <person name="Ruth R."/>
            <person name="San Lucas F."/>
            <person name="Warren J."/>
            <person name="Zhang J."/>
            <person name="Zhao Z."/>
            <person name="Zhou C."/>
            <person name="Zhu D."/>
            <person name="Lee S."/>
            <person name="Bess C."/>
            <person name="Blankenburg K."/>
            <person name="Forbes L."/>
            <person name="Fu Q."/>
            <person name="Gubbala S."/>
            <person name="Hirani K."/>
            <person name="Jayaseelan J.C."/>
            <person name="Lara F."/>
            <person name="Munidasa M."/>
            <person name="Palculict T."/>
            <person name="Patil S."/>
            <person name="Pu L.-L."/>
            <person name="Saada N."/>
            <person name="Tang L."/>
            <person name="Weissenberger G."/>
            <person name="Zhu Y."/>
            <person name="Hemphill L."/>
            <person name="Shang Y."/>
            <person name="Youmans B."/>
            <person name="Ayvaz T."/>
            <person name="Ross M."/>
            <person name="Santibanez J."/>
            <person name="Aqrawi P."/>
            <person name="Gross S."/>
            <person name="Joshi V."/>
            <person name="Fowler G."/>
            <person name="Nazareth L."/>
            <person name="Reid J."/>
            <person name="Worley K."/>
            <person name="Petrosino J."/>
            <person name="Highlander S."/>
            <person name="Gibbs R."/>
        </authorList>
    </citation>
    <scope>NUCLEOTIDE SEQUENCE [LARGE SCALE GENOMIC DNA]</scope>
    <source>
        <strain evidence="2 3">ATCC 33574</strain>
    </source>
</reference>
<feature type="compositionally biased region" description="Polar residues" evidence="1">
    <location>
        <begin position="1"/>
        <end position="10"/>
    </location>
</feature>
<comment type="caution">
    <text evidence="2">The sequence shown here is derived from an EMBL/GenBank/DDBJ whole genome shotgun (WGS) entry which is preliminary data.</text>
</comment>
<evidence type="ECO:0000256" key="1">
    <source>
        <dbReference type="SAM" id="MobiDB-lite"/>
    </source>
</evidence>
<keyword evidence="3" id="KW-1185">Reference proteome</keyword>
<name>E6K7N4_9BACT</name>
<organism evidence="2 3">
    <name type="scientific">Segatella buccae ATCC 33574</name>
    <dbReference type="NCBI Taxonomy" id="873513"/>
    <lineage>
        <taxon>Bacteria</taxon>
        <taxon>Pseudomonadati</taxon>
        <taxon>Bacteroidota</taxon>
        <taxon>Bacteroidia</taxon>
        <taxon>Bacteroidales</taxon>
        <taxon>Prevotellaceae</taxon>
        <taxon>Segatella</taxon>
    </lineage>
</organism>
<dbReference type="AlphaFoldDB" id="E6K7N4"/>
<dbReference type="Proteomes" id="UP000003112">
    <property type="component" value="Unassembled WGS sequence"/>
</dbReference>
<proteinExistence type="predicted"/>